<dbReference type="Proteomes" id="UP000539350">
    <property type="component" value="Unassembled WGS sequence"/>
</dbReference>
<dbReference type="RefSeq" id="WP_182172328.1">
    <property type="nucleotide sequence ID" value="NZ_JACFXU010000014.1"/>
</dbReference>
<proteinExistence type="predicted"/>
<gene>
    <name evidence="1" type="ORF">H2508_09400</name>
</gene>
<evidence type="ECO:0000313" key="1">
    <source>
        <dbReference type="EMBL" id="MBA6413323.1"/>
    </source>
</evidence>
<dbReference type="PROSITE" id="PS51257">
    <property type="entry name" value="PROKAR_LIPOPROTEIN"/>
    <property type="match status" value="1"/>
</dbReference>
<protein>
    <submittedName>
        <fullName evidence="1">SIR2 family protein</fullName>
    </submittedName>
</protein>
<dbReference type="Pfam" id="PF13289">
    <property type="entry name" value="SIR2_2"/>
    <property type="match status" value="1"/>
</dbReference>
<organism evidence="1 2">
    <name type="scientific">Sediminihaliea albiluteola</name>
    <dbReference type="NCBI Taxonomy" id="2758564"/>
    <lineage>
        <taxon>Bacteria</taxon>
        <taxon>Pseudomonadati</taxon>
        <taxon>Pseudomonadota</taxon>
        <taxon>Gammaproteobacteria</taxon>
        <taxon>Cellvibrionales</taxon>
        <taxon>Halieaceae</taxon>
        <taxon>Sediminihaliea</taxon>
    </lineage>
</organism>
<evidence type="ECO:0000313" key="2">
    <source>
        <dbReference type="Proteomes" id="UP000539350"/>
    </source>
</evidence>
<keyword evidence="2" id="KW-1185">Reference proteome</keyword>
<accession>A0A7W2TWQ7</accession>
<name>A0A7W2TWQ7_9GAMM</name>
<comment type="caution">
    <text evidence="1">The sequence shown here is derived from an EMBL/GenBank/DDBJ whole genome shotgun (WGS) entry which is preliminary data.</text>
</comment>
<sequence>MELTKDVAYQAIAEFFTDKPFVLFGTGTSCALDLNFGMPALERHLRAELALGMTEAQAQQWQQVVSALNAGSHDFESAMDFIKDEVLTNRIVELTASFVAYHDNAYAHSIMSGSCEWPAGSLLKKLVAALPQADKQLHVATPNYDLLAEYALVRYKIPYITGFHGGFLRYYDWSEAQKSVQTIQKGFGRPRQPPRVVECKHVRLHKPHGSLNTFEWEAQLIECDNWILNKPEGVTRAMITPGTAKYQRLHKDRAQLAEYDKAVVNHTSFLFLGFGFNDSQLVNNTFRQKLEQDQCRALVITRDSNPRIEEWLKNCPNMWIICKQTESDKSRIYNSKFKSWLQIDDKELWRFDAFTNEFLGG</sequence>
<reference evidence="1 2" key="1">
    <citation type="submission" date="2020-07" db="EMBL/GenBank/DDBJ databases">
        <title>Halieaceae bacterium, F7430, whole genome shotgun sequencing project.</title>
        <authorList>
            <person name="Jiang S."/>
            <person name="Liu Z.W."/>
            <person name="Du Z.J."/>
        </authorList>
    </citation>
    <scope>NUCLEOTIDE SEQUENCE [LARGE SCALE GENOMIC DNA]</scope>
    <source>
        <strain evidence="1 2">F7430</strain>
    </source>
</reference>
<dbReference type="AlphaFoldDB" id="A0A7W2TWQ7"/>
<dbReference type="EMBL" id="JACFXU010000014">
    <property type="protein sequence ID" value="MBA6413323.1"/>
    <property type="molecule type" value="Genomic_DNA"/>
</dbReference>